<name>X1AK87_9ZZZZ</name>
<gene>
    <name evidence="2" type="ORF">S01H4_24081</name>
</gene>
<dbReference type="AlphaFoldDB" id="X1AK87"/>
<feature type="non-terminal residue" evidence="2">
    <location>
        <position position="1"/>
    </location>
</feature>
<dbReference type="EMBL" id="BART01011268">
    <property type="protein sequence ID" value="GAG82854.1"/>
    <property type="molecule type" value="Genomic_DNA"/>
</dbReference>
<reference evidence="2" key="1">
    <citation type="journal article" date="2014" name="Front. Microbiol.">
        <title>High frequency of phylogenetically diverse reductive dehalogenase-homologous genes in deep subseafloor sedimentary metagenomes.</title>
        <authorList>
            <person name="Kawai M."/>
            <person name="Futagami T."/>
            <person name="Toyoda A."/>
            <person name="Takaki Y."/>
            <person name="Nishi S."/>
            <person name="Hori S."/>
            <person name="Arai W."/>
            <person name="Tsubouchi T."/>
            <person name="Morono Y."/>
            <person name="Uchiyama I."/>
            <person name="Ito T."/>
            <person name="Fujiyama A."/>
            <person name="Inagaki F."/>
            <person name="Takami H."/>
        </authorList>
    </citation>
    <scope>NUCLEOTIDE SEQUENCE</scope>
    <source>
        <strain evidence="2">Expedition CK06-06</strain>
    </source>
</reference>
<dbReference type="InterPro" id="IPR026869">
    <property type="entry name" value="EgtC-like"/>
</dbReference>
<evidence type="ECO:0000256" key="1">
    <source>
        <dbReference type="ARBA" id="ARBA00022962"/>
    </source>
</evidence>
<evidence type="ECO:0000313" key="2">
    <source>
        <dbReference type="EMBL" id="GAG82854.1"/>
    </source>
</evidence>
<dbReference type="Pfam" id="PF13230">
    <property type="entry name" value="GATase_4"/>
    <property type="match status" value="1"/>
</dbReference>
<sequence length="75" mass="8571">LRFTKQIAPFGSVELVSHEERLGRVELRSEIPSAREQSGYLISTRILTRGEWTEFTKGELIVFRDGAIVYSSSRI</sequence>
<proteinExistence type="predicted"/>
<comment type="caution">
    <text evidence="2">The sequence shown here is derived from an EMBL/GenBank/DDBJ whole genome shotgun (WGS) entry which is preliminary data.</text>
</comment>
<protein>
    <submittedName>
        <fullName evidence="2">Uncharacterized protein</fullName>
    </submittedName>
</protein>
<organism evidence="2">
    <name type="scientific">marine sediment metagenome</name>
    <dbReference type="NCBI Taxonomy" id="412755"/>
    <lineage>
        <taxon>unclassified sequences</taxon>
        <taxon>metagenomes</taxon>
        <taxon>ecological metagenomes</taxon>
    </lineage>
</organism>
<keyword evidence="1" id="KW-0315">Glutamine amidotransferase</keyword>
<accession>X1AK87</accession>